<feature type="transmembrane region" description="Helical" evidence="1">
    <location>
        <begin position="155"/>
        <end position="179"/>
    </location>
</feature>
<evidence type="ECO:0000256" key="1">
    <source>
        <dbReference type="SAM" id="Phobius"/>
    </source>
</evidence>
<sequence>MYDGKGVDEPPEVRPRKRSLPECLAICWTASIFYLCVIVVLILVGLGIAKIVIGASYIHECKLQTMIPIFLIISGLAPVFSGGGARRNKENKNTAATLCVSIGLFFNIGWTIAGSVWVYPTWNMIKKGSKLQCATNTTNTTTICKSCNDVVLNFAFAMVTVDWVVIGLVIIVITCWICATIRK</sequence>
<dbReference type="PANTHER" id="PTHR33444">
    <property type="entry name" value="SI:DKEY-19B23.12-RELATED"/>
    <property type="match status" value="1"/>
</dbReference>
<feature type="transmembrane region" description="Helical" evidence="1">
    <location>
        <begin position="95"/>
        <end position="119"/>
    </location>
</feature>
<dbReference type="PANTHER" id="PTHR33444:SF2">
    <property type="entry name" value="MARVEL DOMAIN-CONTAINING PROTEIN"/>
    <property type="match status" value="1"/>
</dbReference>
<dbReference type="InterPro" id="IPR040350">
    <property type="entry name" value="TMEM272"/>
</dbReference>
<evidence type="ECO:0000313" key="2">
    <source>
        <dbReference type="EMBL" id="KAL3879024.1"/>
    </source>
</evidence>
<protein>
    <submittedName>
        <fullName evidence="2">Uncharacterized protein</fullName>
    </submittedName>
</protein>
<keyword evidence="3" id="KW-1185">Reference proteome</keyword>
<gene>
    <name evidence="2" type="ORF">ACJMK2_031341</name>
</gene>
<feature type="transmembrane region" description="Helical" evidence="1">
    <location>
        <begin position="65"/>
        <end position="83"/>
    </location>
</feature>
<keyword evidence="1" id="KW-0812">Transmembrane</keyword>
<dbReference type="Proteomes" id="UP001634394">
    <property type="component" value="Unassembled WGS sequence"/>
</dbReference>
<dbReference type="AlphaFoldDB" id="A0ABD3WYH2"/>
<proteinExistence type="predicted"/>
<accession>A0ABD3WYH2</accession>
<keyword evidence="1" id="KW-0472">Membrane</keyword>
<name>A0ABD3WYH2_SINWO</name>
<evidence type="ECO:0000313" key="3">
    <source>
        <dbReference type="Proteomes" id="UP001634394"/>
    </source>
</evidence>
<keyword evidence="1" id="KW-1133">Transmembrane helix</keyword>
<reference evidence="2 3" key="1">
    <citation type="submission" date="2024-11" db="EMBL/GenBank/DDBJ databases">
        <title>Chromosome-level genome assembly of the freshwater bivalve Anodonta woodiana.</title>
        <authorList>
            <person name="Chen X."/>
        </authorList>
    </citation>
    <scope>NUCLEOTIDE SEQUENCE [LARGE SCALE GENOMIC DNA]</scope>
    <source>
        <strain evidence="2">MN2024</strain>
        <tissue evidence="2">Gills</tissue>
    </source>
</reference>
<comment type="caution">
    <text evidence="2">The sequence shown here is derived from an EMBL/GenBank/DDBJ whole genome shotgun (WGS) entry which is preliminary data.</text>
</comment>
<feature type="transmembrane region" description="Helical" evidence="1">
    <location>
        <begin position="24"/>
        <end position="53"/>
    </location>
</feature>
<dbReference type="EMBL" id="JBJQND010000004">
    <property type="protein sequence ID" value="KAL3879024.1"/>
    <property type="molecule type" value="Genomic_DNA"/>
</dbReference>
<organism evidence="2 3">
    <name type="scientific">Sinanodonta woodiana</name>
    <name type="common">Chinese pond mussel</name>
    <name type="synonym">Anodonta woodiana</name>
    <dbReference type="NCBI Taxonomy" id="1069815"/>
    <lineage>
        <taxon>Eukaryota</taxon>
        <taxon>Metazoa</taxon>
        <taxon>Spiralia</taxon>
        <taxon>Lophotrochozoa</taxon>
        <taxon>Mollusca</taxon>
        <taxon>Bivalvia</taxon>
        <taxon>Autobranchia</taxon>
        <taxon>Heteroconchia</taxon>
        <taxon>Palaeoheterodonta</taxon>
        <taxon>Unionida</taxon>
        <taxon>Unionoidea</taxon>
        <taxon>Unionidae</taxon>
        <taxon>Unioninae</taxon>
        <taxon>Sinanodonta</taxon>
    </lineage>
</organism>